<sequence length="561" mass="60175">MNTFTPSFFNESIPLYDNTSSFQNREFNFSQQQTPVVQPSPKKSDFIIMMNDGKPPADEFGIGGGAKGNMVPLPFDFVPGNFDVLCGRGKKNYNSPGNQRLRQIVESYVEQYSAATSRQDKSDILSAIVNEVRSASPDGGFIKQDPVTERWFEVGDFLAREKVSQAFRDALSSQYRSSKKFKHEKRRQRDKAAKIAKQKGVVGKDDEKKPKGKASTSATKPLLGRRNSLSVLREESTPSSHPFASIGPGGTVQANRPARAMSLGAQAMPSFSSQGAQSTQPGIGDQMPSLTGFGFGGSNNQAMLSRDSSAMGSAHSMGSGHNSWPQLFPHSMNPMFNQMHPNGSAGMQSNMAMASNRFSDAMITDANQAPFHFQHNNPSADNWQQMSRMGGPVGAAALHASYPGAMGMGMHHPYGSSGIGMPGMGGQMAPTGGMDPSAMMAASSMGMPPLQQHQPAVASVGDGSEHSHSHRSAASRTQQRRSSGREAAPTAPLQRSASGVSTVSASGNAIVERLESSLSQLGEDDNPFEPVPLPQEQGRDPRARASRKGNDEDEDSILPDW</sequence>
<dbReference type="InterPro" id="IPR049227">
    <property type="entry name" value="DUF6824"/>
</dbReference>
<feature type="region of interest" description="Disordered" evidence="1">
    <location>
        <begin position="430"/>
        <end position="561"/>
    </location>
</feature>
<gene>
    <name evidence="3" type="ORF">SEMRO_1351_G265270.1</name>
</gene>
<name>A0A9N8EKR0_9STRA</name>
<comment type="caution">
    <text evidence="3">The sequence shown here is derived from an EMBL/GenBank/DDBJ whole genome shotgun (WGS) entry which is preliminary data.</text>
</comment>
<feature type="domain" description="DUF6824" evidence="2">
    <location>
        <begin position="83"/>
        <end position="169"/>
    </location>
</feature>
<feature type="region of interest" description="Disordered" evidence="1">
    <location>
        <begin position="177"/>
        <end position="254"/>
    </location>
</feature>
<evidence type="ECO:0000256" key="1">
    <source>
        <dbReference type="SAM" id="MobiDB-lite"/>
    </source>
</evidence>
<feature type="compositionally biased region" description="Acidic residues" evidence="1">
    <location>
        <begin position="551"/>
        <end position="561"/>
    </location>
</feature>
<keyword evidence="4" id="KW-1185">Reference proteome</keyword>
<feature type="compositionally biased region" description="Low complexity" evidence="1">
    <location>
        <begin position="496"/>
        <end position="507"/>
    </location>
</feature>
<protein>
    <submittedName>
        <fullName evidence="3">Nitrilase family, member 2</fullName>
    </submittedName>
</protein>
<dbReference type="Proteomes" id="UP001153069">
    <property type="component" value="Unassembled WGS sequence"/>
</dbReference>
<dbReference type="EMBL" id="CAICTM010001349">
    <property type="protein sequence ID" value="CAB9522872.1"/>
    <property type="molecule type" value="Genomic_DNA"/>
</dbReference>
<accession>A0A9N8EKR0</accession>
<proteinExistence type="predicted"/>
<feature type="compositionally biased region" description="Low complexity" evidence="1">
    <location>
        <begin position="430"/>
        <end position="449"/>
    </location>
</feature>
<evidence type="ECO:0000313" key="4">
    <source>
        <dbReference type="Proteomes" id="UP001153069"/>
    </source>
</evidence>
<reference evidence="3" key="1">
    <citation type="submission" date="2020-06" db="EMBL/GenBank/DDBJ databases">
        <authorList>
            <consortium name="Plant Systems Biology data submission"/>
        </authorList>
    </citation>
    <scope>NUCLEOTIDE SEQUENCE</scope>
    <source>
        <strain evidence="3">D6</strain>
    </source>
</reference>
<evidence type="ECO:0000259" key="2">
    <source>
        <dbReference type="Pfam" id="PF20710"/>
    </source>
</evidence>
<dbReference type="AlphaFoldDB" id="A0A9N8EKR0"/>
<feature type="compositionally biased region" description="Basic residues" evidence="1">
    <location>
        <begin position="177"/>
        <end position="197"/>
    </location>
</feature>
<dbReference type="Pfam" id="PF20710">
    <property type="entry name" value="DUF6824"/>
    <property type="match status" value="1"/>
</dbReference>
<organism evidence="3 4">
    <name type="scientific">Seminavis robusta</name>
    <dbReference type="NCBI Taxonomy" id="568900"/>
    <lineage>
        <taxon>Eukaryota</taxon>
        <taxon>Sar</taxon>
        <taxon>Stramenopiles</taxon>
        <taxon>Ochrophyta</taxon>
        <taxon>Bacillariophyta</taxon>
        <taxon>Bacillariophyceae</taxon>
        <taxon>Bacillariophycidae</taxon>
        <taxon>Naviculales</taxon>
        <taxon>Naviculaceae</taxon>
        <taxon>Seminavis</taxon>
    </lineage>
</organism>
<evidence type="ECO:0000313" key="3">
    <source>
        <dbReference type="EMBL" id="CAB9522872.1"/>
    </source>
</evidence>